<proteinExistence type="predicted"/>
<evidence type="ECO:0000313" key="1">
    <source>
        <dbReference type="EMBL" id="MPC65859.1"/>
    </source>
</evidence>
<reference evidence="1 2" key="1">
    <citation type="submission" date="2019-05" db="EMBL/GenBank/DDBJ databases">
        <title>Another draft genome of Portunus trituberculatus and its Hox gene families provides insights of decapod evolution.</title>
        <authorList>
            <person name="Jeong J.-H."/>
            <person name="Song I."/>
            <person name="Kim S."/>
            <person name="Choi T."/>
            <person name="Kim D."/>
            <person name="Ryu S."/>
            <person name="Kim W."/>
        </authorList>
    </citation>
    <scope>NUCLEOTIDE SEQUENCE [LARGE SCALE GENOMIC DNA]</scope>
    <source>
        <tissue evidence="1">Muscle</tissue>
    </source>
</reference>
<protein>
    <submittedName>
        <fullName evidence="1">Uncharacterized protein</fullName>
    </submittedName>
</protein>
<evidence type="ECO:0000313" key="2">
    <source>
        <dbReference type="Proteomes" id="UP000324222"/>
    </source>
</evidence>
<name>A0A5B7H7P4_PORTR</name>
<dbReference type="EMBL" id="VSRR010023932">
    <property type="protein sequence ID" value="MPC65859.1"/>
    <property type="molecule type" value="Genomic_DNA"/>
</dbReference>
<sequence>MCALCTAKTHLLFPYGDYSRQTPPLPVLPPPSSGHQPAVSFYNFKCGVKCLASGPPHDLITPDPKDSPDRCRERLLLWVDNACQGATGSRSAGSERCGVTAVHTSVTYDQS</sequence>
<dbReference type="AlphaFoldDB" id="A0A5B7H7P4"/>
<comment type="caution">
    <text evidence="1">The sequence shown here is derived from an EMBL/GenBank/DDBJ whole genome shotgun (WGS) entry which is preliminary data.</text>
</comment>
<accession>A0A5B7H7P4</accession>
<organism evidence="1 2">
    <name type="scientific">Portunus trituberculatus</name>
    <name type="common">Swimming crab</name>
    <name type="synonym">Neptunus trituberculatus</name>
    <dbReference type="NCBI Taxonomy" id="210409"/>
    <lineage>
        <taxon>Eukaryota</taxon>
        <taxon>Metazoa</taxon>
        <taxon>Ecdysozoa</taxon>
        <taxon>Arthropoda</taxon>
        <taxon>Crustacea</taxon>
        <taxon>Multicrustacea</taxon>
        <taxon>Malacostraca</taxon>
        <taxon>Eumalacostraca</taxon>
        <taxon>Eucarida</taxon>
        <taxon>Decapoda</taxon>
        <taxon>Pleocyemata</taxon>
        <taxon>Brachyura</taxon>
        <taxon>Eubrachyura</taxon>
        <taxon>Portunoidea</taxon>
        <taxon>Portunidae</taxon>
        <taxon>Portuninae</taxon>
        <taxon>Portunus</taxon>
    </lineage>
</organism>
<dbReference type="Proteomes" id="UP000324222">
    <property type="component" value="Unassembled WGS sequence"/>
</dbReference>
<keyword evidence="2" id="KW-1185">Reference proteome</keyword>
<gene>
    <name evidence="1" type="ORF">E2C01_059996</name>
</gene>